<name>A0A1S7UID1_ROSNE</name>
<evidence type="ECO:0000313" key="1">
    <source>
        <dbReference type="EMBL" id="GAP82994.1"/>
    </source>
</evidence>
<dbReference type="AlphaFoldDB" id="A0A1S7UID1"/>
<dbReference type="OrthoDB" id="4576545at2759"/>
<evidence type="ECO:0000313" key="2">
    <source>
        <dbReference type="Proteomes" id="UP000054516"/>
    </source>
</evidence>
<sequence length="402" mass="45715">MKVYEESAQDRPGLYAVDAPSPKDLLKNLVSANNQIHRILPYVSEAVYTLDTMLLDLYQHLRRLDKAVDENQPGAIAQRFSAQQDARDLLTFIRYVLDGPIRAVLMGLDKKIKEEDNKNTDDQYLKKVVDGQLELVVNAMLQSIFKLQDPQPFFESLSTLSKGWKAEQDKATVANVPMLGPMELLLRIVARNCDNIEDFRETAKKLRVCHGSDERLLIPACVFACPGPDPAPPTGRLCVVTTSAERWWWYPIMNSWVVKTRNKRSTLPPMSNEMGNFDAAAASALLRPAMEAAGVWDYAGKNYTEGERLDRRREFIEIWRQDPAKRAIHVQEPVLDVGFPDFRDKARCVRCMHLFAYNVSDECLGFEEEQIKPERISGSSLFVGWSCAETIAHYYCVDAKHV</sequence>
<keyword evidence="2" id="KW-1185">Reference proteome</keyword>
<reference evidence="1" key="1">
    <citation type="submission" date="2016-03" db="EMBL/GenBank/DDBJ databases">
        <title>Draft genome sequence of Rosellinia necatrix.</title>
        <authorList>
            <person name="Kanematsu S."/>
        </authorList>
    </citation>
    <scope>NUCLEOTIDE SEQUENCE [LARGE SCALE GENOMIC DNA]</scope>
    <source>
        <strain evidence="1">W97</strain>
    </source>
</reference>
<gene>
    <name evidence="1" type="ORF">SAMD00023353_0105340</name>
</gene>
<dbReference type="Proteomes" id="UP000054516">
    <property type="component" value="Unassembled WGS sequence"/>
</dbReference>
<proteinExistence type="predicted"/>
<dbReference type="EMBL" id="DF977446">
    <property type="protein sequence ID" value="GAP82994.1"/>
    <property type="molecule type" value="Genomic_DNA"/>
</dbReference>
<protein>
    <submittedName>
        <fullName evidence="1">Uncharacterized protein</fullName>
    </submittedName>
</protein>
<accession>A0A1S7UID1</accession>
<organism evidence="1">
    <name type="scientific">Rosellinia necatrix</name>
    <name type="common">White root-rot fungus</name>
    <dbReference type="NCBI Taxonomy" id="77044"/>
    <lineage>
        <taxon>Eukaryota</taxon>
        <taxon>Fungi</taxon>
        <taxon>Dikarya</taxon>
        <taxon>Ascomycota</taxon>
        <taxon>Pezizomycotina</taxon>
        <taxon>Sordariomycetes</taxon>
        <taxon>Xylariomycetidae</taxon>
        <taxon>Xylariales</taxon>
        <taxon>Xylariaceae</taxon>
        <taxon>Rosellinia</taxon>
    </lineage>
</organism>